<keyword evidence="2" id="KW-1185">Reference proteome</keyword>
<dbReference type="RefSeq" id="WP_252663895.1">
    <property type="nucleotide sequence ID" value="NZ_CP098611.1"/>
</dbReference>
<accession>A0ABY5ASR8</accession>
<protein>
    <submittedName>
        <fullName evidence="1">TIGR03985 family CRISPR-associated protein</fullName>
    </submittedName>
</protein>
<evidence type="ECO:0000313" key="2">
    <source>
        <dbReference type="Proteomes" id="UP001056708"/>
    </source>
</evidence>
<evidence type="ECO:0000313" key="1">
    <source>
        <dbReference type="EMBL" id="USR91867.1"/>
    </source>
</evidence>
<reference evidence="1" key="1">
    <citation type="submission" date="2022-06" db="EMBL/GenBank/DDBJ databases">
        <title>Genome sequence of Phormidium yuhuli AB48 isolated from an industrial photobioreactor environment.</title>
        <authorList>
            <person name="Qiu Y."/>
            <person name="Noonan A.J.C."/>
            <person name="Dofher K."/>
            <person name="Koch M."/>
            <person name="Kieft B."/>
            <person name="Lin X."/>
            <person name="Ziels R.M."/>
            <person name="Hallam S.J."/>
        </authorList>
    </citation>
    <scope>NUCLEOTIDE SEQUENCE</scope>
    <source>
        <strain evidence="1">AB48</strain>
    </source>
</reference>
<dbReference type="Proteomes" id="UP001056708">
    <property type="component" value="Chromosome"/>
</dbReference>
<name>A0ABY5ASR8_9CYAN</name>
<dbReference type="NCBIfam" id="TIGR03985">
    <property type="entry name" value="TIGR03985 family CRISPR-associated protein"/>
    <property type="match status" value="1"/>
</dbReference>
<dbReference type="InterPro" id="IPR023816">
    <property type="entry name" value="CRISPR-assoc_CYA0889"/>
</dbReference>
<organism evidence="1 2">
    <name type="scientific">Phormidium yuhuli AB48</name>
    <dbReference type="NCBI Taxonomy" id="2940671"/>
    <lineage>
        <taxon>Bacteria</taxon>
        <taxon>Bacillati</taxon>
        <taxon>Cyanobacteriota</taxon>
        <taxon>Cyanophyceae</taxon>
        <taxon>Oscillatoriophycideae</taxon>
        <taxon>Oscillatoriales</taxon>
        <taxon>Oscillatoriaceae</taxon>
        <taxon>Phormidium</taxon>
        <taxon>Phormidium yuhuli</taxon>
    </lineage>
</organism>
<proteinExistence type="predicted"/>
<gene>
    <name evidence="1" type="ORF">NEA10_03820</name>
</gene>
<dbReference type="EMBL" id="CP098611">
    <property type="protein sequence ID" value="USR91867.1"/>
    <property type="molecule type" value="Genomic_DNA"/>
</dbReference>
<sequence length="484" mass="56338">MAQPVVQPPTAEVLQALAAGQLANRLQRSIRLWLWVDRLYGSPPNWSMDLPNPFRYPHVRDRLFSPHHPKEDHSSAEAVSEHCGDRHCLCHQTAHRLLFAPQWGLSEPSWCEDIQFHTGLSRGDLDQILNSCPFATVHRSLRDDLKHLAQLGWLKSLGWGKFQCLPTAVLPQLSPTSATNPSLLTLQQIRQLLPILESIAFVQPNLELVIQNLWEHLTSRDSPTPSPDLSETPRVFIHLDYILPPETQDRVDTYQEQLEQLWQLPSSGVIQFDYSLSQSKTVSIITYPVCLHYVRRAKYLSAYGCDPRGYVNWHNYRLDRIQSDRLTILPWGDPQIPSFLKQLRRNGELPQADVVRRELDRAWGFNFYLPRSLLLMRFPRSFAQRYVDNTLRHPTFKAIAYADLIPFLSETLTDRNQQQTVLQLLGDRSPDDAYYRGWIREGDINVLMRLRDWRPNGEVILPLDLRRKMTQEAQQELRHYQRLD</sequence>